<dbReference type="GO" id="GO:0005096">
    <property type="term" value="F:GTPase activator activity"/>
    <property type="evidence" value="ECO:0007669"/>
    <property type="project" value="TreeGrafter"/>
</dbReference>
<dbReference type="InterPro" id="IPR057284">
    <property type="entry name" value="FF_RHG35_4th"/>
</dbReference>
<dbReference type="AlphaFoldDB" id="A0A922CYK4"/>
<reference evidence="2" key="1">
    <citation type="journal article" date="2016" name="Insect Biochem. Mol. Biol.">
        <title>Multifaceted biological insights from a draft genome sequence of the tobacco hornworm moth, Manduca sexta.</title>
        <authorList>
            <person name="Kanost M.R."/>
            <person name="Arrese E.L."/>
            <person name="Cao X."/>
            <person name="Chen Y.R."/>
            <person name="Chellapilla S."/>
            <person name="Goldsmith M.R."/>
            <person name="Grosse-Wilde E."/>
            <person name="Heckel D.G."/>
            <person name="Herndon N."/>
            <person name="Jiang H."/>
            <person name="Papanicolaou A."/>
            <person name="Qu J."/>
            <person name="Soulages J.L."/>
            <person name="Vogel H."/>
            <person name="Walters J."/>
            <person name="Waterhouse R.M."/>
            <person name="Ahn S.J."/>
            <person name="Almeida F.C."/>
            <person name="An C."/>
            <person name="Aqrawi P."/>
            <person name="Bretschneider A."/>
            <person name="Bryant W.B."/>
            <person name="Bucks S."/>
            <person name="Chao H."/>
            <person name="Chevignon G."/>
            <person name="Christen J.M."/>
            <person name="Clarke D.F."/>
            <person name="Dittmer N.T."/>
            <person name="Ferguson L.C.F."/>
            <person name="Garavelou S."/>
            <person name="Gordon K.H.J."/>
            <person name="Gunaratna R.T."/>
            <person name="Han Y."/>
            <person name="Hauser F."/>
            <person name="He Y."/>
            <person name="Heidel-Fischer H."/>
            <person name="Hirsh A."/>
            <person name="Hu Y."/>
            <person name="Jiang H."/>
            <person name="Kalra D."/>
            <person name="Klinner C."/>
            <person name="Konig C."/>
            <person name="Kovar C."/>
            <person name="Kroll A.R."/>
            <person name="Kuwar S.S."/>
            <person name="Lee S.L."/>
            <person name="Lehman R."/>
            <person name="Li K."/>
            <person name="Li Z."/>
            <person name="Liang H."/>
            <person name="Lovelace S."/>
            <person name="Lu Z."/>
            <person name="Mansfield J.H."/>
            <person name="McCulloch K.J."/>
            <person name="Mathew T."/>
            <person name="Morton B."/>
            <person name="Muzny D.M."/>
            <person name="Neunemann D."/>
            <person name="Ongeri F."/>
            <person name="Pauchet Y."/>
            <person name="Pu L.L."/>
            <person name="Pyrousis I."/>
            <person name="Rao X.J."/>
            <person name="Redding A."/>
            <person name="Roesel C."/>
            <person name="Sanchez-Gracia A."/>
            <person name="Schaack S."/>
            <person name="Shukla A."/>
            <person name="Tetreau G."/>
            <person name="Wang Y."/>
            <person name="Xiong G.H."/>
            <person name="Traut W."/>
            <person name="Walsh T.K."/>
            <person name="Worley K.C."/>
            <person name="Wu D."/>
            <person name="Wu W."/>
            <person name="Wu Y.Q."/>
            <person name="Zhang X."/>
            <person name="Zou Z."/>
            <person name="Zucker H."/>
            <person name="Briscoe A.D."/>
            <person name="Burmester T."/>
            <person name="Clem R.J."/>
            <person name="Feyereisen R."/>
            <person name="Grimmelikhuijzen C.J.P."/>
            <person name="Hamodrakas S.J."/>
            <person name="Hansson B.S."/>
            <person name="Huguet E."/>
            <person name="Jermiin L.S."/>
            <person name="Lan Q."/>
            <person name="Lehman H.K."/>
            <person name="Lorenzen M."/>
            <person name="Merzendorfer H."/>
            <person name="Michalopoulos I."/>
            <person name="Morton D.B."/>
            <person name="Muthukrishnan S."/>
            <person name="Oakeshott J.G."/>
            <person name="Palmer W."/>
            <person name="Park Y."/>
            <person name="Passarelli A.L."/>
            <person name="Rozas J."/>
            <person name="Schwartz L.M."/>
            <person name="Smith W."/>
            <person name="Southgate A."/>
            <person name="Vilcinskas A."/>
            <person name="Vogt R."/>
            <person name="Wang P."/>
            <person name="Werren J."/>
            <person name="Yu X.Q."/>
            <person name="Zhou J.J."/>
            <person name="Brown S.J."/>
            <person name="Scherer S.E."/>
            <person name="Richards S."/>
            <person name="Blissard G.W."/>
        </authorList>
    </citation>
    <scope>NUCLEOTIDE SEQUENCE</scope>
</reference>
<dbReference type="GO" id="GO:0007266">
    <property type="term" value="P:Rho protein signal transduction"/>
    <property type="evidence" value="ECO:0007669"/>
    <property type="project" value="TreeGrafter"/>
</dbReference>
<dbReference type="EMBL" id="JH669215">
    <property type="protein sequence ID" value="KAG6464645.1"/>
    <property type="molecule type" value="Genomic_DNA"/>
</dbReference>
<dbReference type="GO" id="GO:0008361">
    <property type="term" value="P:regulation of cell size"/>
    <property type="evidence" value="ECO:0007669"/>
    <property type="project" value="TreeGrafter"/>
</dbReference>
<gene>
    <name evidence="2" type="ORF">O3G_MSEX014642</name>
</gene>
<proteinExistence type="predicted"/>
<dbReference type="Pfam" id="PF23083">
    <property type="entry name" value="FF_RHG35_4th"/>
    <property type="match status" value="1"/>
</dbReference>
<accession>A0A922CYK4</accession>
<dbReference type="PANTHER" id="PTHR46005">
    <property type="entry name" value="RHO GTPASE-ACTIVATING PROTEIN 190"/>
    <property type="match status" value="1"/>
</dbReference>
<keyword evidence="3" id="KW-1185">Reference proteome</keyword>
<sequence length="171" mass="19922">MVVRQLRSHRDFSVYFSEGRNTESCSESGSELDSPLAIDTTLRVGERARYQTLGQSQKIPYEILETNEAAAVFKTFLHEAQEEQRNYEWCQQFKRLLEETGYVTPGKQLSEVRVLLMGRECYEALSDDQQQRELLLEHADLFYHFKSISPTGTITQEDIKEITDVLQDDFR</sequence>
<organism evidence="2 3">
    <name type="scientific">Manduca sexta</name>
    <name type="common">Tobacco hawkmoth</name>
    <name type="synonym">Tobacco hornworm</name>
    <dbReference type="NCBI Taxonomy" id="7130"/>
    <lineage>
        <taxon>Eukaryota</taxon>
        <taxon>Metazoa</taxon>
        <taxon>Ecdysozoa</taxon>
        <taxon>Arthropoda</taxon>
        <taxon>Hexapoda</taxon>
        <taxon>Insecta</taxon>
        <taxon>Pterygota</taxon>
        <taxon>Neoptera</taxon>
        <taxon>Endopterygota</taxon>
        <taxon>Lepidoptera</taxon>
        <taxon>Glossata</taxon>
        <taxon>Ditrysia</taxon>
        <taxon>Bombycoidea</taxon>
        <taxon>Sphingidae</taxon>
        <taxon>Sphinginae</taxon>
        <taxon>Sphingini</taxon>
        <taxon>Manduca</taxon>
    </lineage>
</organism>
<dbReference type="GO" id="GO:0005829">
    <property type="term" value="C:cytosol"/>
    <property type="evidence" value="ECO:0007669"/>
    <property type="project" value="TreeGrafter"/>
</dbReference>
<comment type="caution">
    <text evidence="2">The sequence shown here is derived from an EMBL/GenBank/DDBJ whole genome shotgun (WGS) entry which is preliminary data.</text>
</comment>
<protein>
    <recommendedName>
        <fullName evidence="1">Rho GTPase-activating protein 35-like FF domain-containing protein</fullName>
    </recommendedName>
</protein>
<dbReference type="GO" id="GO:0050770">
    <property type="term" value="P:regulation of axonogenesis"/>
    <property type="evidence" value="ECO:0007669"/>
    <property type="project" value="TreeGrafter"/>
</dbReference>
<evidence type="ECO:0000313" key="3">
    <source>
        <dbReference type="Proteomes" id="UP000791440"/>
    </source>
</evidence>
<dbReference type="Proteomes" id="UP000791440">
    <property type="component" value="Unassembled WGS sequence"/>
</dbReference>
<dbReference type="InterPro" id="IPR051978">
    <property type="entry name" value="Rho-GAP_domain"/>
</dbReference>
<evidence type="ECO:0000313" key="2">
    <source>
        <dbReference type="EMBL" id="KAG6464645.1"/>
    </source>
</evidence>
<feature type="domain" description="Rho GTPase-activating protein 35-like FF" evidence="1">
    <location>
        <begin position="88"/>
        <end position="130"/>
    </location>
</feature>
<dbReference type="PANTHER" id="PTHR46005:SF4">
    <property type="entry name" value="RHO GTPASE-ACTIVATING PROTEIN 190"/>
    <property type="match status" value="1"/>
</dbReference>
<reference evidence="2" key="2">
    <citation type="submission" date="2020-12" db="EMBL/GenBank/DDBJ databases">
        <authorList>
            <person name="Kanost M."/>
        </authorList>
    </citation>
    <scope>NUCLEOTIDE SEQUENCE</scope>
</reference>
<evidence type="ECO:0000259" key="1">
    <source>
        <dbReference type="Pfam" id="PF23083"/>
    </source>
</evidence>
<name>A0A922CYK4_MANSE</name>